<feature type="region of interest" description="Disordered" evidence="11">
    <location>
        <begin position="1"/>
        <end position="146"/>
    </location>
</feature>
<dbReference type="PROSITE" id="PS50822">
    <property type="entry name" value="PIWI"/>
    <property type="match status" value="1"/>
</dbReference>
<keyword evidence="9" id="KW-0943">RNA-mediated gene silencing</keyword>
<feature type="compositionally biased region" description="Gly residues" evidence="11">
    <location>
        <begin position="94"/>
        <end position="115"/>
    </location>
</feature>
<comment type="similarity">
    <text evidence="3">Belongs to the argonaute family. Ago subfamily.</text>
</comment>
<gene>
    <name evidence="14" type="ORF">FRX31_003870</name>
</gene>
<evidence type="ECO:0000259" key="12">
    <source>
        <dbReference type="PROSITE" id="PS50821"/>
    </source>
</evidence>
<dbReference type="Pfam" id="PF02171">
    <property type="entry name" value="Piwi"/>
    <property type="match status" value="1"/>
</dbReference>
<keyword evidence="8 10" id="KW-0460">Magnesium</keyword>
<dbReference type="FunFam" id="3.30.540.10:FF:000003">
    <property type="entry name" value="Inositol-1-monophosphatase"/>
    <property type="match status" value="1"/>
</dbReference>
<evidence type="ECO:0000256" key="1">
    <source>
        <dbReference type="ARBA" id="ARBA00001946"/>
    </source>
</evidence>
<dbReference type="SMART" id="SM00950">
    <property type="entry name" value="Piwi"/>
    <property type="match status" value="1"/>
</dbReference>
<feature type="compositionally biased region" description="Polar residues" evidence="11">
    <location>
        <begin position="129"/>
        <end position="146"/>
    </location>
</feature>
<dbReference type="Pfam" id="PF16488">
    <property type="entry name" value="ArgoL2"/>
    <property type="match status" value="1"/>
</dbReference>
<dbReference type="InterPro" id="IPR036397">
    <property type="entry name" value="RNaseH_sf"/>
</dbReference>
<feature type="domain" description="PAZ" evidence="12">
    <location>
        <begin position="379"/>
        <end position="492"/>
    </location>
</feature>
<keyword evidence="7" id="KW-0378">Hydrolase</keyword>
<dbReference type="OrthoDB" id="10254945at2759"/>
<keyword evidence="6 10" id="KW-0479">Metal-binding</keyword>
<evidence type="ECO:0000313" key="14">
    <source>
        <dbReference type="EMBL" id="KAF5206540.1"/>
    </source>
</evidence>
<dbReference type="InterPro" id="IPR012337">
    <property type="entry name" value="RNaseH-like_sf"/>
</dbReference>
<dbReference type="Pfam" id="PF02170">
    <property type="entry name" value="PAZ"/>
    <property type="match status" value="1"/>
</dbReference>
<dbReference type="FunFam" id="2.170.260.10:FF:000001">
    <property type="entry name" value="Protein argonaute-2"/>
    <property type="match status" value="1"/>
</dbReference>
<evidence type="ECO:0000256" key="3">
    <source>
        <dbReference type="ARBA" id="ARBA00008201"/>
    </source>
</evidence>
<feature type="binding site" evidence="10">
    <location>
        <position position="1068"/>
    </location>
    <ligand>
        <name>Mg(2+)</name>
        <dbReference type="ChEBI" id="CHEBI:18420"/>
        <label>1</label>
        <note>catalytic</note>
    </ligand>
</feature>
<evidence type="ECO:0000256" key="9">
    <source>
        <dbReference type="ARBA" id="ARBA00023158"/>
    </source>
</evidence>
<dbReference type="FunFam" id="3.40.50.2300:FF:000110">
    <property type="entry name" value="Argonaute 10"/>
    <property type="match status" value="1"/>
</dbReference>
<dbReference type="GO" id="GO:0046854">
    <property type="term" value="P:phosphatidylinositol phosphate biosynthetic process"/>
    <property type="evidence" value="ECO:0007669"/>
    <property type="project" value="InterPro"/>
</dbReference>
<comment type="cofactor">
    <cofactor evidence="1 10">
        <name>Mg(2+)</name>
        <dbReference type="ChEBI" id="CHEBI:18420"/>
    </cofactor>
</comment>
<comment type="pathway">
    <text evidence="2">Polyol metabolism; myo-inositol biosynthesis; myo-inositol from D-glucose 6-phosphate: step 2/2.</text>
</comment>
<reference evidence="14 15" key="1">
    <citation type="submission" date="2020-06" db="EMBL/GenBank/DDBJ databases">
        <title>Transcriptomic and genomic resources for Thalictrum thalictroides and T. hernandezii: Facilitating candidate gene discovery in an emerging model plant lineage.</title>
        <authorList>
            <person name="Arias T."/>
            <person name="Riano-Pachon D.M."/>
            <person name="Di Stilio V.S."/>
        </authorList>
    </citation>
    <scope>NUCLEOTIDE SEQUENCE [LARGE SCALE GENOMIC DNA]</scope>
    <source>
        <strain evidence="15">cv. WT478/WT964</strain>
        <tissue evidence="14">Leaves</tissue>
    </source>
</reference>
<dbReference type="InterPro" id="IPR032472">
    <property type="entry name" value="ArgoL2"/>
</dbReference>
<dbReference type="Pfam" id="PF16486">
    <property type="entry name" value="ArgoN"/>
    <property type="match status" value="1"/>
</dbReference>
<feature type="binding site" evidence="10">
    <location>
        <position position="1219"/>
    </location>
    <ligand>
        <name>Mg(2+)</name>
        <dbReference type="ChEBI" id="CHEBI:18420"/>
        <label>1</label>
        <note>catalytic</note>
    </ligand>
</feature>
<dbReference type="SUPFAM" id="SSF53098">
    <property type="entry name" value="Ribonuclease H-like"/>
    <property type="match status" value="1"/>
</dbReference>
<evidence type="ECO:0000259" key="13">
    <source>
        <dbReference type="PROSITE" id="PS50822"/>
    </source>
</evidence>
<evidence type="ECO:0000256" key="6">
    <source>
        <dbReference type="ARBA" id="ARBA00022723"/>
    </source>
</evidence>
<evidence type="ECO:0000256" key="7">
    <source>
        <dbReference type="ARBA" id="ARBA00022801"/>
    </source>
</evidence>
<dbReference type="Pfam" id="PF08699">
    <property type="entry name" value="ArgoL1"/>
    <property type="match status" value="1"/>
</dbReference>
<evidence type="ECO:0000256" key="11">
    <source>
        <dbReference type="SAM" id="MobiDB-lite"/>
    </source>
</evidence>
<dbReference type="InterPro" id="IPR033942">
    <property type="entry name" value="IMPase"/>
</dbReference>
<feature type="binding site" evidence="10">
    <location>
        <position position="1088"/>
    </location>
    <ligand>
        <name>Mg(2+)</name>
        <dbReference type="ChEBI" id="CHEBI:18420"/>
        <label>1</label>
        <note>catalytic</note>
    </ligand>
</feature>
<dbReference type="EMBL" id="JABWDY010002574">
    <property type="protein sequence ID" value="KAF5206540.1"/>
    <property type="molecule type" value="Genomic_DNA"/>
</dbReference>
<dbReference type="Gene3D" id="3.30.540.10">
    <property type="entry name" value="Fructose-1,6-Bisphosphatase, subunit A, domain 1"/>
    <property type="match status" value="1"/>
</dbReference>
<proteinExistence type="inferred from homology"/>
<dbReference type="PROSITE" id="PS00630">
    <property type="entry name" value="IMP_2"/>
    <property type="match status" value="1"/>
</dbReference>
<dbReference type="PANTHER" id="PTHR22891">
    <property type="entry name" value="EUKARYOTIC TRANSLATION INITIATION FACTOR 2C"/>
    <property type="match status" value="1"/>
</dbReference>
<comment type="similarity">
    <text evidence="4">Belongs to the inositol monophosphatase superfamily.</text>
</comment>
<dbReference type="SMART" id="SM00949">
    <property type="entry name" value="PAZ"/>
    <property type="match status" value="1"/>
</dbReference>
<dbReference type="CDD" id="cd01639">
    <property type="entry name" value="IMPase"/>
    <property type="match status" value="1"/>
</dbReference>
<feature type="binding site" evidence="10">
    <location>
        <position position="1087"/>
    </location>
    <ligand>
        <name>Mg(2+)</name>
        <dbReference type="ChEBI" id="CHEBI:18420"/>
        <label>1</label>
        <note>catalytic</note>
    </ligand>
</feature>
<dbReference type="Pfam" id="PF00459">
    <property type="entry name" value="Inositol_P"/>
    <property type="match status" value="1"/>
</dbReference>
<evidence type="ECO:0000256" key="5">
    <source>
        <dbReference type="ARBA" id="ARBA00013106"/>
    </source>
</evidence>
<dbReference type="Pfam" id="PF16487">
    <property type="entry name" value="ArgoMid"/>
    <property type="match status" value="1"/>
</dbReference>
<evidence type="ECO:0000256" key="4">
    <source>
        <dbReference type="ARBA" id="ARBA00009759"/>
    </source>
</evidence>
<dbReference type="InterPro" id="IPR045246">
    <property type="entry name" value="Piwi_ago-like"/>
</dbReference>
<dbReference type="Gene3D" id="3.30.420.10">
    <property type="entry name" value="Ribonuclease H-like superfamily/Ribonuclease H"/>
    <property type="match status" value="1"/>
</dbReference>
<evidence type="ECO:0000256" key="2">
    <source>
        <dbReference type="ARBA" id="ARBA00005152"/>
    </source>
</evidence>
<dbReference type="InterPro" id="IPR003165">
    <property type="entry name" value="Piwi"/>
</dbReference>
<dbReference type="PROSITE" id="PS50821">
    <property type="entry name" value="PAZ"/>
    <property type="match status" value="1"/>
</dbReference>
<dbReference type="SMART" id="SM01163">
    <property type="entry name" value="DUF1785"/>
    <property type="match status" value="1"/>
</dbReference>
<dbReference type="InterPro" id="IPR003100">
    <property type="entry name" value="PAZ_dom"/>
</dbReference>
<dbReference type="InterPro" id="IPR032474">
    <property type="entry name" value="Argonaute_N"/>
</dbReference>
<name>A0A7J6XDN0_THATH</name>
<dbReference type="InterPro" id="IPR014811">
    <property type="entry name" value="ArgoL1"/>
</dbReference>
<dbReference type="EC" id="3.1.3.25" evidence="5"/>
<accession>A0A7J6XDN0</accession>
<dbReference type="GO" id="GO:0008934">
    <property type="term" value="F:inositol monophosphate 1-phosphatase activity"/>
    <property type="evidence" value="ECO:0007669"/>
    <property type="project" value="InterPro"/>
</dbReference>
<feature type="domain" description="Piwi" evidence="13">
    <location>
        <begin position="663"/>
        <end position="968"/>
    </location>
</feature>
<dbReference type="Gene3D" id="3.40.50.2300">
    <property type="match status" value="1"/>
</dbReference>
<organism evidence="14 15">
    <name type="scientific">Thalictrum thalictroides</name>
    <name type="common">Rue-anemone</name>
    <name type="synonym">Anemone thalictroides</name>
    <dbReference type="NCBI Taxonomy" id="46969"/>
    <lineage>
        <taxon>Eukaryota</taxon>
        <taxon>Viridiplantae</taxon>
        <taxon>Streptophyta</taxon>
        <taxon>Embryophyta</taxon>
        <taxon>Tracheophyta</taxon>
        <taxon>Spermatophyta</taxon>
        <taxon>Magnoliopsida</taxon>
        <taxon>Ranunculales</taxon>
        <taxon>Ranunculaceae</taxon>
        <taxon>Thalictroideae</taxon>
        <taxon>Thalictrum</taxon>
    </lineage>
</organism>
<evidence type="ECO:0000256" key="10">
    <source>
        <dbReference type="PIRSR" id="PIRSR600760-2"/>
    </source>
</evidence>
<dbReference type="GO" id="GO:0003723">
    <property type="term" value="F:RNA binding"/>
    <property type="evidence" value="ECO:0007669"/>
    <property type="project" value="InterPro"/>
</dbReference>
<dbReference type="FunFam" id="3.40.190.80:FF:000002">
    <property type="entry name" value="Inositol-1-monophosphatase"/>
    <property type="match status" value="1"/>
</dbReference>
<dbReference type="PROSITE" id="PS00629">
    <property type="entry name" value="IMP_1"/>
    <property type="match status" value="1"/>
</dbReference>
<dbReference type="SUPFAM" id="SSF56655">
    <property type="entry name" value="Carbohydrate phosphatase"/>
    <property type="match status" value="1"/>
</dbReference>
<dbReference type="CDD" id="cd02846">
    <property type="entry name" value="PAZ_argonaute_like"/>
    <property type="match status" value="1"/>
</dbReference>
<dbReference type="InterPro" id="IPR032473">
    <property type="entry name" value="Argonaute_Mid_dom"/>
</dbReference>
<protein>
    <recommendedName>
        <fullName evidence="5">inositol-phosphate phosphatase</fullName>
        <ecNumber evidence="5">3.1.3.25</ecNumber>
    </recommendedName>
</protein>
<feature type="binding site" evidence="10">
    <location>
        <position position="1085"/>
    </location>
    <ligand>
        <name>Mg(2+)</name>
        <dbReference type="ChEBI" id="CHEBI:18420"/>
        <label>1</label>
        <note>catalytic</note>
    </ligand>
</feature>
<dbReference type="GO" id="GO:0046872">
    <property type="term" value="F:metal ion binding"/>
    <property type="evidence" value="ECO:0007669"/>
    <property type="project" value="UniProtKB-KW"/>
</dbReference>
<dbReference type="InterPro" id="IPR000760">
    <property type="entry name" value="Inositol_monophosphatase-like"/>
</dbReference>
<evidence type="ECO:0000256" key="8">
    <source>
        <dbReference type="ARBA" id="ARBA00022842"/>
    </source>
</evidence>
<dbReference type="Gene3D" id="3.40.190.80">
    <property type="match status" value="1"/>
</dbReference>
<dbReference type="InterPro" id="IPR020583">
    <property type="entry name" value="Inositol_monoP_metal-BS"/>
</dbReference>
<comment type="caution">
    <text evidence="14">The sequence shown here is derived from an EMBL/GenBank/DDBJ whole genome shotgun (WGS) entry which is preliminary data.</text>
</comment>
<dbReference type="GO" id="GO:0031047">
    <property type="term" value="P:regulatory ncRNA-mediated gene silencing"/>
    <property type="evidence" value="ECO:0007669"/>
    <property type="project" value="UniProtKB-KW"/>
</dbReference>
<dbReference type="SUPFAM" id="SSF101690">
    <property type="entry name" value="PAZ domain"/>
    <property type="match status" value="1"/>
</dbReference>
<dbReference type="Proteomes" id="UP000554482">
    <property type="component" value="Unassembled WGS sequence"/>
</dbReference>
<dbReference type="InterPro" id="IPR036085">
    <property type="entry name" value="PAZ_dom_sf"/>
</dbReference>
<keyword evidence="15" id="KW-1185">Reference proteome</keyword>
<feature type="compositionally biased region" description="Basic residues" evidence="11">
    <location>
        <begin position="10"/>
        <end position="22"/>
    </location>
</feature>
<dbReference type="Gene3D" id="2.170.260.10">
    <property type="entry name" value="paz domain"/>
    <property type="match status" value="1"/>
</dbReference>
<dbReference type="InterPro" id="IPR020550">
    <property type="entry name" value="Inositol_monophosphatase_CS"/>
</dbReference>
<dbReference type="PRINTS" id="PR00377">
    <property type="entry name" value="IMPHPHTASES"/>
</dbReference>
<dbReference type="CDD" id="cd04657">
    <property type="entry name" value="Piwi_ago-like"/>
    <property type="match status" value="1"/>
</dbReference>
<feature type="compositionally biased region" description="Gly residues" evidence="11">
    <location>
        <begin position="29"/>
        <end position="41"/>
    </location>
</feature>
<sequence>MSQNPGQFHQRGRGIGRGRGPRPSRGGHDGGYNRGGGALGGRGDRGGAQFDRGDRGGALGGRGDRGGGEAVPPNSGNFLNRHSGYGGDHHGQHGRGGAVFRGRGYPHGGDRGGGNSRDRITRSGPGLHQANQGSSNQFRYGNCDGESSSSQVLSPLANLLELRKLSMEIGCEYTPLQLKVSSSEFPSRPSVGQLGKVCKVVTNYFLVYLSSSIREIYHYHVHIQPEITSKKLNRVVMDELAKSYKETNLGNRLLAYDGQSSIYTAGPLPFNSQEFTISPTNEGGARRNYVVEIKLVSTIDLRNGNSAEEVIQALNVILRQTPLSKFIPVKQSFHSEKLTRKLGNGLEARSGFYQSVRPTQNGLSLNVEISAAAFVQNLKVIDFVAEILNIKEVPQNRQLSDAERLKVKRALKGLKVEVTHRQNVCRKYTISGLTKEPTKELTFPFGDSGEVKSVVQYFQDTYNLNVKYTSLPCLQVGNRETFLPLEVCKIVRDQRYTKRLNEIQTANMIKMNNKKPVELETSILEMVAENDYQNDQYAKEFGIMISTSPTSVQARILASPQLNYHGVDTRPKCGQWNMKNQKVFKGGVVNFWRCLNFAQFPVSNEKAIAFCEKLAFFCNNHGMKFNPQPIDSPYNARPQEVEQALKTIQKDTMTMLEGKELDLLIVILPNNNGCLYGEVKRICETQLGIISQCVLAETVELMNPHTLANIVLKINTKVGGINVVLRDAIPLVSDRPTIIFGADVTHPSPGDDVNPSIAAVVASQNWPYVTSYSPILSAQVGREEIILDLERMAKEHFHTYEKNNQRRPERIIFYRDGVSEGQFNQVREYEVKAIKQAWANEFKGSVVPPITFVVVQKRHHTKLFPWNHEDLTSVDRSGNICPGTVVDTDICHPTQFNFYLCSHAGIQGTSRPAHYHVLWDDNKFTADQLQTLTNNLCYIYARCTRSVSYVSPAYYAHLAAFRARFYFGDDSFSEESSVIVLSETQYVKKPYPKIGANSIGPIPPEQLLNVVELAAKTGAEVVIDAVNKPRNISYKGLTDLVTDTDKASETAILGVVGKNFSDHLILGEEGGLIGDSSSDYLWCIDPLDGTTNFAHGYPSFAVSVGVLFQGKPAAASVVEFVGGPMCWNTRTFSALAGGGAFCNGQRIHVSKTDQVERSLLVTGFGYEHDDAWATNIELFKEFTDISRGVRRLGAASVDMCHVALGIVDSYWEYCLKPWDMAAGVLIVEEAGGTVTCMDGEAFSVFDRSVLVSNGILHAKLLEKIGPATEKLKKNGIDLSLWFKPENYFTDF</sequence>
<evidence type="ECO:0000313" key="15">
    <source>
        <dbReference type="Proteomes" id="UP000554482"/>
    </source>
</evidence>